<dbReference type="CDD" id="cd12215">
    <property type="entry name" value="ChiC_BD"/>
    <property type="match status" value="1"/>
</dbReference>
<dbReference type="GO" id="GO:0005975">
    <property type="term" value="P:carbohydrate metabolic process"/>
    <property type="evidence" value="ECO:0007669"/>
    <property type="project" value="InterPro"/>
</dbReference>
<proteinExistence type="predicted"/>
<dbReference type="EMBL" id="FO818637">
    <property type="protein sequence ID" value="CDM88153.1"/>
    <property type="molecule type" value="Genomic_DNA"/>
</dbReference>
<dbReference type="GO" id="GO:0004553">
    <property type="term" value="F:hydrolase activity, hydrolyzing O-glycosyl compounds"/>
    <property type="evidence" value="ECO:0007669"/>
    <property type="project" value="InterPro"/>
</dbReference>
<evidence type="ECO:0000313" key="1">
    <source>
        <dbReference type="EMBL" id="CDM88153.1"/>
    </source>
</evidence>
<gene>
    <name evidence="1" type="ORF">XBW1_0796</name>
</gene>
<organism evidence="1 2">
    <name type="scientific">Xenorhabdus bovienii</name>
    <name type="common">Xenorhabdus nematophila subsp. bovienii</name>
    <dbReference type="NCBI Taxonomy" id="40576"/>
    <lineage>
        <taxon>Bacteria</taxon>
        <taxon>Pseudomonadati</taxon>
        <taxon>Pseudomonadota</taxon>
        <taxon>Gammaproteobacteria</taxon>
        <taxon>Enterobacterales</taxon>
        <taxon>Morganellaceae</taxon>
        <taxon>Xenorhabdus</taxon>
    </lineage>
</organism>
<accession>A0A0B6X603</accession>
<dbReference type="AlphaFoldDB" id="A0A0B6X603"/>
<dbReference type="KEGG" id="xbv:XBW1_0796"/>
<dbReference type="RefSeq" id="WP_052725989.1">
    <property type="nucleotide sequence ID" value="NZ_CAWMEF010000001.1"/>
</dbReference>
<sequence length="344" mass="38262">MSIINKPDYKIFANDAKTGELETFPDLLRGWGVTVDRTAGKPPMEWFNALGKRTDEWMMYLSQRGLSEWDAAIDYPQYAVVQYAGKFYTAKKQTNGQRPDQSQNEWMLFADAIGIAKSIADALNAVTDNANTRLEKSKNGADIPNKPKFVDNLGLTGTVDLAKNAVPKSAITQHSGNSADHVMSQNTVTNFLNGKFDKSGGQIKTDDKFLSLQNQTTGAANYIEATDSVGNVRYRLGCMHSNSELKIENIAGKTILSIRDSAIYVNGNKVATEPAMEARYASKFRWLHSREIELTKGRYPELLDGEVMTMVRGSVNDAYFEARNARLSFLQCLIDNQWVTAKNA</sequence>
<dbReference type="Proteomes" id="UP000032930">
    <property type="component" value="Chromosome"/>
</dbReference>
<dbReference type="Gene3D" id="2.10.10.20">
    <property type="entry name" value="Carbohydrate-binding module superfamily 5/12"/>
    <property type="match status" value="1"/>
</dbReference>
<dbReference type="SUPFAM" id="SSF51055">
    <property type="entry name" value="Carbohydrate binding domain"/>
    <property type="match status" value="1"/>
</dbReference>
<protein>
    <submittedName>
        <fullName evidence="1">Putative tail fiber protein</fullName>
    </submittedName>
</protein>
<reference evidence="1 2" key="1">
    <citation type="submission" date="2014-02" db="EMBL/GenBank/DDBJ databases">
        <authorList>
            <person name="Genoscope - CEA"/>
        </authorList>
    </citation>
    <scope>NUCLEOTIDE SEQUENCE [LARGE SCALE GENOMIC DNA]</scope>
    <source>
        <strain evidence="1 2">CS03</strain>
    </source>
</reference>
<dbReference type="InterPro" id="IPR036573">
    <property type="entry name" value="CBM_sf_5/12"/>
</dbReference>
<dbReference type="GO" id="GO:0005576">
    <property type="term" value="C:extracellular region"/>
    <property type="evidence" value="ECO:0007669"/>
    <property type="project" value="InterPro"/>
</dbReference>
<dbReference type="GO" id="GO:0030246">
    <property type="term" value="F:carbohydrate binding"/>
    <property type="evidence" value="ECO:0007669"/>
    <property type="project" value="InterPro"/>
</dbReference>
<name>A0A0B6X603_XENBV</name>
<evidence type="ECO:0000313" key="2">
    <source>
        <dbReference type="Proteomes" id="UP000032930"/>
    </source>
</evidence>